<accession>A0ABU9VDR5</accession>
<dbReference type="RefSeq" id="WP_343129197.1">
    <property type="nucleotide sequence ID" value="NZ_JBCITK010000001.1"/>
</dbReference>
<dbReference type="EMBL" id="JBCITK010000001">
    <property type="protein sequence ID" value="MEN0642038.1"/>
    <property type="molecule type" value="Genomic_DNA"/>
</dbReference>
<sequence>MNCDKCGNETIECHVDQGLSGFIVKNPEGAKLFTNSKLSVIKPIVCIRCGYTEWYAETPEKLL</sequence>
<comment type="caution">
    <text evidence="1">The sequence shown here is derived from an EMBL/GenBank/DDBJ whole genome shotgun (WGS) entry which is preliminary data.</text>
</comment>
<reference evidence="1 2" key="1">
    <citation type="submission" date="2024-03" db="EMBL/GenBank/DDBJ databases">
        <title>Bacilli Hybrid Assemblies.</title>
        <authorList>
            <person name="Kovac J."/>
        </authorList>
    </citation>
    <scope>NUCLEOTIDE SEQUENCE [LARGE SCALE GENOMIC DNA]</scope>
    <source>
        <strain evidence="1 2">FSL R7-0666</strain>
    </source>
</reference>
<evidence type="ECO:0000313" key="2">
    <source>
        <dbReference type="Proteomes" id="UP001418796"/>
    </source>
</evidence>
<proteinExistence type="predicted"/>
<keyword evidence="2" id="KW-1185">Reference proteome</keyword>
<name>A0ABU9VDR5_9BACI</name>
<gene>
    <name evidence="1" type="ORF">MKY91_02530</name>
</gene>
<protein>
    <recommendedName>
        <fullName evidence="3">Nucleic acid-binding protein</fullName>
    </recommendedName>
</protein>
<evidence type="ECO:0000313" key="1">
    <source>
        <dbReference type="EMBL" id="MEN0642038.1"/>
    </source>
</evidence>
<evidence type="ECO:0008006" key="3">
    <source>
        <dbReference type="Google" id="ProtNLM"/>
    </source>
</evidence>
<organism evidence="1 2">
    <name type="scientific">Alkalicoccobacillus gibsonii</name>
    <dbReference type="NCBI Taxonomy" id="79881"/>
    <lineage>
        <taxon>Bacteria</taxon>
        <taxon>Bacillati</taxon>
        <taxon>Bacillota</taxon>
        <taxon>Bacilli</taxon>
        <taxon>Bacillales</taxon>
        <taxon>Bacillaceae</taxon>
        <taxon>Alkalicoccobacillus</taxon>
    </lineage>
</organism>
<dbReference type="Proteomes" id="UP001418796">
    <property type="component" value="Unassembled WGS sequence"/>
</dbReference>